<evidence type="ECO:0000256" key="6">
    <source>
        <dbReference type="PROSITE-ProRule" id="PRU01373"/>
    </source>
</evidence>
<proteinExistence type="predicted"/>
<dbReference type="Gene3D" id="3.10.20.800">
    <property type="match status" value="1"/>
</dbReference>
<feature type="signal peptide" evidence="7">
    <location>
        <begin position="1"/>
        <end position="31"/>
    </location>
</feature>
<keyword evidence="5 6" id="KW-0961">Cell wall biogenesis/degradation</keyword>
<feature type="active site" description="Proton donor/acceptor" evidence="6">
    <location>
        <position position="423"/>
    </location>
</feature>
<evidence type="ECO:0000259" key="8">
    <source>
        <dbReference type="PROSITE" id="PS52029"/>
    </source>
</evidence>
<dbReference type="Gene3D" id="2.40.440.10">
    <property type="entry name" value="L,D-transpeptidase catalytic domain-like"/>
    <property type="match status" value="1"/>
</dbReference>
<feature type="active site" description="Nucleophile" evidence="6">
    <location>
        <position position="444"/>
    </location>
</feature>
<keyword evidence="10" id="KW-1185">Reference proteome</keyword>
<dbReference type="Pfam" id="PF12229">
    <property type="entry name" value="PG_binding_4"/>
    <property type="match status" value="1"/>
</dbReference>
<dbReference type="GO" id="GO:0018104">
    <property type="term" value="P:peptidoglycan-protein cross-linking"/>
    <property type="evidence" value="ECO:0007669"/>
    <property type="project" value="TreeGrafter"/>
</dbReference>
<evidence type="ECO:0000313" key="10">
    <source>
        <dbReference type="Proteomes" id="UP000284277"/>
    </source>
</evidence>
<evidence type="ECO:0000256" key="1">
    <source>
        <dbReference type="ARBA" id="ARBA00004752"/>
    </source>
</evidence>
<dbReference type="GO" id="GO:0071972">
    <property type="term" value="F:peptidoglycan L,D-transpeptidase activity"/>
    <property type="evidence" value="ECO:0007669"/>
    <property type="project" value="TreeGrafter"/>
</dbReference>
<feature type="domain" description="L,D-TPase catalytic" evidence="8">
    <location>
        <begin position="342"/>
        <end position="468"/>
    </location>
</feature>
<dbReference type="PROSITE" id="PS52029">
    <property type="entry name" value="LD_TPASE"/>
    <property type="match status" value="1"/>
</dbReference>
<feature type="chain" id="PRO_5019316139" description="L,D-TPase catalytic domain-containing protein" evidence="7">
    <location>
        <begin position="32"/>
        <end position="469"/>
    </location>
</feature>
<dbReference type="PANTHER" id="PTHR30582:SF33">
    <property type="entry name" value="EXPORTED PROTEIN"/>
    <property type="match status" value="1"/>
</dbReference>
<evidence type="ECO:0000256" key="2">
    <source>
        <dbReference type="ARBA" id="ARBA00022679"/>
    </source>
</evidence>
<evidence type="ECO:0000256" key="4">
    <source>
        <dbReference type="ARBA" id="ARBA00022984"/>
    </source>
</evidence>
<dbReference type="OrthoDB" id="3176960at2"/>
<dbReference type="InterPro" id="IPR050979">
    <property type="entry name" value="LD-transpeptidase"/>
</dbReference>
<evidence type="ECO:0000256" key="7">
    <source>
        <dbReference type="SAM" id="SignalP"/>
    </source>
</evidence>
<dbReference type="CDD" id="cd16913">
    <property type="entry name" value="YkuD_like"/>
    <property type="match status" value="1"/>
</dbReference>
<dbReference type="GO" id="GO:0071555">
    <property type="term" value="P:cell wall organization"/>
    <property type="evidence" value="ECO:0007669"/>
    <property type="project" value="UniProtKB-UniRule"/>
</dbReference>
<dbReference type="UniPathway" id="UPA00219"/>
<dbReference type="Proteomes" id="UP000284277">
    <property type="component" value="Unassembled WGS sequence"/>
</dbReference>
<keyword evidence="4 6" id="KW-0573">Peptidoglycan synthesis</keyword>
<gene>
    <name evidence="9" type="ORF">BET01_05395</name>
</gene>
<evidence type="ECO:0000313" key="9">
    <source>
        <dbReference type="EMBL" id="RKD30845.1"/>
    </source>
</evidence>
<dbReference type="InterPro" id="IPR022029">
    <property type="entry name" value="YoaR-like_PG-bd"/>
</dbReference>
<organism evidence="9 10">
    <name type="scientific">Lacrimispora algidixylanolytica</name>
    <dbReference type="NCBI Taxonomy" id="94868"/>
    <lineage>
        <taxon>Bacteria</taxon>
        <taxon>Bacillati</taxon>
        <taxon>Bacillota</taxon>
        <taxon>Clostridia</taxon>
        <taxon>Lachnospirales</taxon>
        <taxon>Lachnospiraceae</taxon>
        <taxon>Lacrimispora</taxon>
    </lineage>
</organism>
<dbReference type="SUPFAM" id="SSF141523">
    <property type="entry name" value="L,D-transpeptidase catalytic domain-like"/>
    <property type="match status" value="1"/>
</dbReference>
<dbReference type="InterPro" id="IPR038063">
    <property type="entry name" value="Transpep_catalytic_dom"/>
</dbReference>
<dbReference type="InterPro" id="IPR005490">
    <property type="entry name" value="LD_TPept_cat_dom"/>
</dbReference>
<keyword evidence="7" id="KW-0732">Signal</keyword>
<accession>A0A419T052</accession>
<dbReference type="PANTHER" id="PTHR30582">
    <property type="entry name" value="L,D-TRANSPEPTIDASE"/>
    <property type="match status" value="1"/>
</dbReference>
<dbReference type="AlphaFoldDB" id="A0A419T052"/>
<sequence>MNRKRNHVLTLAKVLILTGVFMLAGQGSALADVSLKFVPGTKINGVFVGGMTVEEAKVQIEGFYGREYNLTLKSRDGKSEVIKGSEVSYQVVITDGLKTILDEQNASGRVAGPAEDNSRSLKSTVSFDGAKLKEKLNGLSFVSGQGIVSTVNAKISSFQQGEPFAIIPEVQGNSVNMGKLEEVVKNGLNQELREINVVDSGCYDAVTVTKDDPGLKTQCEALNKVREMQITYTFGSKSEVLGGEELSSWITGGADGSILVNQDKAAAYIKSLGDKYDTFGRERSFRTTSGKDIPLSGAYGWQIDQPTEIQALMAVIRTGQSQTREPKYSKTAADRNNDWGGTYVEADMSAQHVYMYKDGALVWDAPCVTGNVSKKYTTPGGLFTLSYKQTDRVLRGDKKADGTYEYESPVNYWMPFNGGIGFHDANWRSKFGGAIYQTNGSHGCVNLPPKKAKDLYTLVYAGIPVICFY</sequence>
<comment type="pathway">
    <text evidence="1 6">Cell wall biogenesis; peptidoglycan biosynthesis.</text>
</comment>
<name>A0A419T052_9FIRM</name>
<evidence type="ECO:0000256" key="3">
    <source>
        <dbReference type="ARBA" id="ARBA00022960"/>
    </source>
</evidence>
<dbReference type="EMBL" id="MCIA01000030">
    <property type="protein sequence ID" value="RKD30845.1"/>
    <property type="molecule type" value="Genomic_DNA"/>
</dbReference>
<dbReference type="Pfam" id="PF03734">
    <property type="entry name" value="YkuD"/>
    <property type="match status" value="1"/>
</dbReference>
<comment type="caution">
    <text evidence="9">The sequence shown here is derived from an EMBL/GenBank/DDBJ whole genome shotgun (WGS) entry which is preliminary data.</text>
</comment>
<dbReference type="SUPFAM" id="SSF143985">
    <property type="entry name" value="L,D-transpeptidase pre-catalytic domain-like"/>
    <property type="match status" value="1"/>
</dbReference>
<dbReference type="RefSeq" id="WP_120197634.1">
    <property type="nucleotide sequence ID" value="NZ_MCIA01000030.1"/>
</dbReference>
<dbReference type="GO" id="GO:0008360">
    <property type="term" value="P:regulation of cell shape"/>
    <property type="evidence" value="ECO:0007669"/>
    <property type="project" value="UniProtKB-UniRule"/>
</dbReference>
<dbReference type="InterPro" id="IPR038054">
    <property type="entry name" value="LD_TPept-like_central_sf"/>
</dbReference>
<dbReference type="GO" id="GO:0016740">
    <property type="term" value="F:transferase activity"/>
    <property type="evidence" value="ECO:0007669"/>
    <property type="project" value="UniProtKB-KW"/>
</dbReference>
<keyword evidence="3 6" id="KW-0133">Cell shape</keyword>
<dbReference type="GO" id="GO:0005576">
    <property type="term" value="C:extracellular region"/>
    <property type="evidence" value="ECO:0007669"/>
    <property type="project" value="TreeGrafter"/>
</dbReference>
<reference evidence="9 10" key="1">
    <citation type="submission" date="2016-08" db="EMBL/GenBank/DDBJ databases">
        <title>A new outlook on sporulation: Clostridium algidixylanolyticum.</title>
        <authorList>
            <person name="Poppleton D.I."/>
            <person name="Gribaldo S."/>
        </authorList>
    </citation>
    <scope>NUCLEOTIDE SEQUENCE [LARGE SCALE GENOMIC DNA]</scope>
    <source>
        <strain evidence="9 10">SPL73</strain>
    </source>
</reference>
<evidence type="ECO:0000256" key="5">
    <source>
        <dbReference type="ARBA" id="ARBA00023316"/>
    </source>
</evidence>
<keyword evidence="2" id="KW-0808">Transferase</keyword>
<protein>
    <recommendedName>
        <fullName evidence="8">L,D-TPase catalytic domain-containing protein</fullName>
    </recommendedName>
</protein>